<dbReference type="SUPFAM" id="SSF50978">
    <property type="entry name" value="WD40 repeat-like"/>
    <property type="match status" value="1"/>
</dbReference>
<dbReference type="PANTHER" id="PTHR22652:SF0">
    <property type="entry name" value="NUCLEOPORIN NUP43"/>
    <property type="match status" value="1"/>
</dbReference>
<dbReference type="InterPro" id="IPR001680">
    <property type="entry name" value="WD40_rpt"/>
</dbReference>
<dbReference type="GO" id="GO:0031080">
    <property type="term" value="C:nuclear pore outer ring"/>
    <property type="evidence" value="ECO:0007669"/>
    <property type="project" value="TreeGrafter"/>
</dbReference>
<keyword evidence="3" id="KW-0677">Repeat</keyword>
<evidence type="ECO:0000313" key="8">
    <source>
        <dbReference type="Proteomes" id="UP001374579"/>
    </source>
</evidence>
<keyword evidence="8" id="KW-1185">Reference proteome</keyword>
<dbReference type="Gene3D" id="2.130.10.10">
    <property type="entry name" value="YVTN repeat-like/Quinoprotein amine dehydrogenase"/>
    <property type="match status" value="1"/>
</dbReference>
<dbReference type="PROSITE" id="PS50082">
    <property type="entry name" value="WD_REPEATS_2"/>
    <property type="match status" value="2"/>
</dbReference>
<keyword evidence="4" id="KW-0539">Nucleus</keyword>
<dbReference type="AlphaFoldDB" id="A0AAN9BLL3"/>
<evidence type="ECO:0000256" key="5">
    <source>
        <dbReference type="PROSITE-ProRule" id="PRU00221"/>
    </source>
</evidence>
<accession>A0AAN9BLL3</accession>
<evidence type="ECO:0000256" key="3">
    <source>
        <dbReference type="ARBA" id="ARBA00022737"/>
    </source>
</evidence>
<dbReference type="Proteomes" id="UP001374579">
    <property type="component" value="Unassembled WGS sequence"/>
</dbReference>
<dbReference type="InterPro" id="IPR015943">
    <property type="entry name" value="WD40/YVTN_repeat-like_dom_sf"/>
</dbReference>
<dbReference type="Pfam" id="PF00400">
    <property type="entry name" value="WD40"/>
    <property type="match status" value="2"/>
</dbReference>
<evidence type="ECO:0008006" key="9">
    <source>
        <dbReference type="Google" id="ProtNLM"/>
    </source>
</evidence>
<organism evidence="7 8">
    <name type="scientific">Littorina saxatilis</name>
    <dbReference type="NCBI Taxonomy" id="31220"/>
    <lineage>
        <taxon>Eukaryota</taxon>
        <taxon>Metazoa</taxon>
        <taxon>Spiralia</taxon>
        <taxon>Lophotrochozoa</taxon>
        <taxon>Mollusca</taxon>
        <taxon>Gastropoda</taxon>
        <taxon>Caenogastropoda</taxon>
        <taxon>Littorinimorpha</taxon>
        <taxon>Littorinoidea</taxon>
        <taxon>Littorinidae</taxon>
        <taxon>Littorina</taxon>
    </lineage>
</organism>
<dbReference type="EMBL" id="JBAMIC010000004">
    <property type="protein sequence ID" value="KAK7107610.1"/>
    <property type="molecule type" value="Genomic_DNA"/>
</dbReference>
<evidence type="ECO:0000256" key="6">
    <source>
        <dbReference type="SAM" id="MobiDB-lite"/>
    </source>
</evidence>
<feature type="repeat" description="WD" evidence="5">
    <location>
        <begin position="235"/>
        <end position="257"/>
    </location>
</feature>
<reference evidence="7 8" key="1">
    <citation type="submission" date="2024-02" db="EMBL/GenBank/DDBJ databases">
        <title>Chromosome-scale genome assembly of the rough periwinkle Littorina saxatilis.</title>
        <authorList>
            <person name="De Jode A."/>
            <person name="Faria R."/>
            <person name="Formenti G."/>
            <person name="Sims Y."/>
            <person name="Smith T.P."/>
            <person name="Tracey A."/>
            <person name="Wood J.M.D."/>
            <person name="Zagrodzka Z.B."/>
            <person name="Johannesson K."/>
            <person name="Butlin R.K."/>
            <person name="Leder E.H."/>
        </authorList>
    </citation>
    <scope>NUCLEOTIDE SEQUENCE [LARGE SCALE GENOMIC DNA]</scope>
    <source>
        <strain evidence="7">Snail1</strain>
        <tissue evidence="7">Muscle</tissue>
    </source>
</reference>
<dbReference type="PANTHER" id="PTHR22652">
    <property type="entry name" value="NUCLEOPORIN NUP43"/>
    <property type="match status" value="1"/>
</dbReference>
<dbReference type="SMART" id="SM00320">
    <property type="entry name" value="WD40"/>
    <property type="match status" value="6"/>
</dbReference>
<evidence type="ECO:0000256" key="2">
    <source>
        <dbReference type="ARBA" id="ARBA00022574"/>
    </source>
</evidence>
<feature type="region of interest" description="Disordered" evidence="6">
    <location>
        <begin position="300"/>
        <end position="320"/>
    </location>
</feature>
<comment type="subcellular location">
    <subcellularLocation>
        <location evidence="1">Nucleus</location>
    </subcellularLocation>
</comment>
<dbReference type="FunFam" id="2.130.10.10:FF:000249">
    <property type="entry name" value="nucleoporin Nup43"/>
    <property type="match status" value="1"/>
</dbReference>
<dbReference type="InterPro" id="IPR036322">
    <property type="entry name" value="WD40_repeat_dom_sf"/>
</dbReference>
<evidence type="ECO:0000256" key="1">
    <source>
        <dbReference type="ARBA" id="ARBA00004123"/>
    </source>
</evidence>
<keyword evidence="2 5" id="KW-0853">WD repeat</keyword>
<name>A0AAN9BLL3_9CAEN</name>
<comment type="caution">
    <text evidence="7">The sequence shown here is derived from an EMBL/GenBank/DDBJ whole genome shotgun (WGS) entry which is preliminary data.</text>
</comment>
<sequence>MEQPRINVKFVSQKINKIRWRPRLKQSMQQSDTFVTGSWDDEENKVCLWRQQPLLDDGSRNGMEEELLLREPELLCEARHPGDVSDLCFLTQDHIATASSTGSVLLYKHHTITQRVEAVQEWPDLHISGGRRCPCTCLATYGEDTMLSGGEDGRIAMLSPGQAAPVRVLEKADSCTINALAFLKQSEVLTVNSFGQLKLFDFRQNTDGPAQIFSATDDHWSLLCVDKHPGQLHVVATGSQDGTLTVWDLRQNRFPMTTLDAHQSSMWEVRFHPYHAEHLFTCSEDGSLWHWDASAHASLVASSGRPGGDEGPSGQQSPWLGLEASPKLEINSLICNKSLSVNSLDIEGGLLLCGTDSENIYTLSMPHLS</sequence>
<evidence type="ECO:0000313" key="7">
    <source>
        <dbReference type="EMBL" id="KAK7107610.1"/>
    </source>
</evidence>
<gene>
    <name evidence="7" type="ORF">V1264_015503</name>
</gene>
<feature type="repeat" description="WD" evidence="5">
    <location>
        <begin position="259"/>
        <end position="301"/>
    </location>
</feature>
<proteinExistence type="predicted"/>
<protein>
    <recommendedName>
        <fullName evidence="9">Nucleoporin 43</fullName>
    </recommendedName>
</protein>
<evidence type="ECO:0000256" key="4">
    <source>
        <dbReference type="ARBA" id="ARBA00023242"/>
    </source>
</evidence>